<gene>
    <name evidence="2" type="ORF">VSVS05_03509</name>
</gene>
<dbReference type="GeneID" id="96874941"/>
<reference evidence="2 3" key="1">
    <citation type="submission" date="2016-07" db="EMBL/GenBank/DDBJ databases">
        <title>Genome sequencing of Vibrio scophthalmi strain VS-05, an isolated from Paralichthys olivaceus.</title>
        <authorList>
            <person name="Han H.-J."/>
        </authorList>
    </citation>
    <scope>NUCLEOTIDE SEQUENCE [LARGE SCALE GENOMIC DNA]</scope>
    <source>
        <strain evidence="2 3">VS-05</strain>
    </source>
</reference>
<accession>A0A1C7FFR3</accession>
<feature type="transmembrane region" description="Helical" evidence="1">
    <location>
        <begin position="12"/>
        <end position="31"/>
    </location>
</feature>
<dbReference type="Proteomes" id="UP000092528">
    <property type="component" value="Chromosome 2"/>
</dbReference>
<name>A0A1C7FFR3_9VIBR</name>
<evidence type="ECO:0000256" key="1">
    <source>
        <dbReference type="SAM" id="Phobius"/>
    </source>
</evidence>
<evidence type="ECO:0000313" key="2">
    <source>
        <dbReference type="EMBL" id="ANU38547.1"/>
    </source>
</evidence>
<keyword evidence="1" id="KW-0812">Transmembrane</keyword>
<organism evidence="2 3">
    <name type="scientific">Vibrio scophthalmi</name>
    <dbReference type="NCBI Taxonomy" id="45658"/>
    <lineage>
        <taxon>Bacteria</taxon>
        <taxon>Pseudomonadati</taxon>
        <taxon>Pseudomonadota</taxon>
        <taxon>Gammaproteobacteria</taxon>
        <taxon>Vibrionales</taxon>
        <taxon>Vibrionaceae</taxon>
        <taxon>Vibrio</taxon>
    </lineage>
</organism>
<keyword evidence="1" id="KW-0472">Membrane</keyword>
<dbReference type="AlphaFoldDB" id="A0A1C7FFR3"/>
<dbReference type="RefSeq" id="WP_156785362.1">
    <property type="nucleotide sequence ID" value="NZ_CP016415.1"/>
</dbReference>
<sequence>MKKTVKRWTADKFRMFIVAALMLNAAIFLITGQQKSYWVGNVISDAQTKLTRTEQFHHNLTIRSTSFEPNSVDQYGDSYDYNYDFTLLEHSQVILNNEAMPIKTGYHQYFAIDDECAIVFRSPKRRIINNSSIMCLYNL</sequence>
<proteinExistence type="predicted"/>
<protein>
    <submittedName>
        <fullName evidence="2">Uncharacterized protein</fullName>
    </submittedName>
</protein>
<dbReference type="EMBL" id="CP016415">
    <property type="protein sequence ID" value="ANU38547.1"/>
    <property type="molecule type" value="Genomic_DNA"/>
</dbReference>
<keyword evidence="1" id="KW-1133">Transmembrane helix</keyword>
<keyword evidence="3" id="KW-1185">Reference proteome</keyword>
<evidence type="ECO:0000313" key="3">
    <source>
        <dbReference type="Proteomes" id="UP000092528"/>
    </source>
</evidence>